<accession>A0A953N773</accession>
<dbReference type="SMART" id="SM00369">
    <property type="entry name" value="LRR_TYP"/>
    <property type="match status" value="5"/>
</dbReference>
<feature type="domain" description="Protein kinase" evidence="4">
    <location>
        <begin position="207"/>
        <end position="443"/>
    </location>
</feature>
<keyword evidence="1" id="KW-0433">Leucine-rich repeat</keyword>
<dbReference type="SMART" id="SM00364">
    <property type="entry name" value="LRR_BAC"/>
    <property type="match status" value="5"/>
</dbReference>
<dbReference type="GO" id="GO:0005524">
    <property type="term" value="F:ATP binding"/>
    <property type="evidence" value="ECO:0007669"/>
    <property type="project" value="UniProtKB-UniRule"/>
</dbReference>
<keyword evidence="6" id="KW-1185">Reference proteome</keyword>
<organism evidence="5 6">
    <name type="scientific">Zwartia hollandica</name>
    <dbReference type="NCBI Taxonomy" id="324606"/>
    <lineage>
        <taxon>Bacteria</taxon>
        <taxon>Pseudomonadati</taxon>
        <taxon>Pseudomonadota</taxon>
        <taxon>Betaproteobacteria</taxon>
        <taxon>Burkholderiales</taxon>
        <taxon>Alcaligenaceae</taxon>
        <taxon>Zwartia</taxon>
    </lineage>
</organism>
<dbReference type="InterPro" id="IPR003591">
    <property type="entry name" value="Leu-rich_rpt_typical-subtyp"/>
</dbReference>
<keyword evidence="5" id="KW-0418">Kinase</keyword>
<proteinExistence type="predicted"/>
<dbReference type="Proteomes" id="UP000739565">
    <property type="component" value="Unassembled WGS sequence"/>
</dbReference>
<dbReference type="PROSITE" id="PS50011">
    <property type="entry name" value="PROTEIN_KINASE_DOM"/>
    <property type="match status" value="1"/>
</dbReference>
<protein>
    <submittedName>
        <fullName evidence="5">Leucine-rich repeat-containing serine/threonine-protein kinase</fullName>
    </submittedName>
</protein>
<dbReference type="InterPro" id="IPR017441">
    <property type="entry name" value="Protein_kinase_ATP_BS"/>
</dbReference>
<evidence type="ECO:0000313" key="5">
    <source>
        <dbReference type="EMBL" id="MBZ1350171.1"/>
    </source>
</evidence>
<evidence type="ECO:0000259" key="4">
    <source>
        <dbReference type="PROSITE" id="PS50011"/>
    </source>
</evidence>
<dbReference type="InterPro" id="IPR001611">
    <property type="entry name" value="Leu-rich_rpt"/>
</dbReference>
<reference evidence="5" key="1">
    <citation type="submission" date="2021-07" db="EMBL/GenBank/DDBJ databases">
        <title>New genus and species of the family Alcaligenaceae.</title>
        <authorList>
            <person name="Hahn M.W."/>
        </authorList>
    </citation>
    <scope>NUCLEOTIDE SEQUENCE</scope>
    <source>
        <strain evidence="5">LF4-65</strain>
    </source>
</reference>
<dbReference type="GO" id="GO:0005737">
    <property type="term" value="C:cytoplasm"/>
    <property type="evidence" value="ECO:0007669"/>
    <property type="project" value="TreeGrafter"/>
</dbReference>
<dbReference type="SUPFAM" id="SSF56112">
    <property type="entry name" value="Protein kinase-like (PK-like)"/>
    <property type="match status" value="1"/>
</dbReference>
<evidence type="ECO:0000256" key="3">
    <source>
        <dbReference type="PROSITE-ProRule" id="PRU10141"/>
    </source>
</evidence>
<keyword evidence="2" id="KW-0677">Repeat</keyword>
<dbReference type="Pfam" id="PF13855">
    <property type="entry name" value="LRR_8"/>
    <property type="match status" value="1"/>
</dbReference>
<dbReference type="PROSITE" id="PS51450">
    <property type="entry name" value="LRR"/>
    <property type="match status" value="1"/>
</dbReference>
<evidence type="ECO:0000313" key="6">
    <source>
        <dbReference type="Proteomes" id="UP000739565"/>
    </source>
</evidence>
<dbReference type="AlphaFoldDB" id="A0A953N773"/>
<dbReference type="SUPFAM" id="SSF52058">
    <property type="entry name" value="L domain-like"/>
    <property type="match status" value="1"/>
</dbReference>
<dbReference type="Gene3D" id="3.30.200.20">
    <property type="entry name" value="Phosphorylase Kinase, domain 1"/>
    <property type="match status" value="1"/>
</dbReference>
<dbReference type="EMBL" id="JAHXRI010000006">
    <property type="protein sequence ID" value="MBZ1350171.1"/>
    <property type="molecule type" value="Genomic_DNA"/>
</dbReference>
<gene>
    <name evidence="5" type="ORF">KZZ10_05890</name>
</gene>
<dbReference type="RefSeq" id="WP_259660563.1">
    <property type="nucleotide sequence ID" value="NZ_JAHXRI010000006.1"/>
</dbReference>
<dbReference type="InterPro" id="IPR001245">
    <property type="entry name" value="Ser-Thr/Tyr_kinase_cat_dom"/>
</dbReference>
<evidence type="ECO:0000256" key="1">
    <source>
        <dbReference type="ARBA" id="ARBA00022614"/>
    </source>
</evidence>
<dbReference type="GO" id="GO:0004672">
    <property type="term" value="F:protein kinase activity"/>
    <property type="evidence" value="ECO:0007669"/>
    <property type="project" value="InterPro"/>
</dbReference>
<dbReference type="InterPro" id="IPR011009">
    <property type="entry name" value="Kinase-like_dom_sf"/>
</dbReference>
<dbReference type="Gene3D" id="3.80.10.10">
    <property type="entry name" value="Ribonuclease Inhibitor"/>
    <property type="match status" value="2"/>
</dbReference>
<dbReference type="PANTHER" id="PTHR48051">
    <property type="match status" value="1"/>
</dbReference>
<dbReference type="InterPro" id="IPR000719">
    <property type="entry name" value="Prot_kinase_dom"/>
</dbReference>
<evidence type="ECO:0000256" key="2">
    <source>
        <dbReference type="ARBA" id="ARBA00022737"/>
    </source>
</evidence>
<keyword evidence="5" id="KW-0808">Transferase</keyword>
<dbReference type="Gene3D" id="1.10.510.10">
    <property type="entry name" value="Transferase(Phosphotransferase) domain 1"/>
    <property type="match status" value="1"/>
</dbReference>
<dbReference type="Pfam" id="PF00560">
    <property type="entry name" value="LRR_1"/>
    <property type="match status" value="1"/>
</dbReference>
<feature type="binding site" evidence="3">
    <location>
        <position position="244"/>
    </location>
    <ligand>
        <name>ATP</name>
        <dbReference type="ChEBI" id="CHEBI:30616"/>
    </ligand>
</feature>
<dbReference type="Pfam" id="PF07714">
    <property type="entry name" value="PK_Tyr_Ser-Thr"/>
    <property type="match status" value="1"/>
</dbReference>
<name>A0A953N773_9BURK</name>
<dbReference type="InterPro" id="IPR032675">
    <property type="entry name" value="LRR_dom_sf"/>
</dbReference>
<keyword evidence="3" id="KW-0547">Nucleotide-binding</keyword>
<keyword evidence="3" id="KW-0067">ATP-binding</keyword>
<comment type="caution">
    <text evidence="5">The sequence shown here is derived from an EMBL/GenBank/DDBJ whole genome shotgun (WGS) entry which is preliminary data.</text>
</comment>
<dbReference type="InterPro" id="IPR050216">
    <property type="entry name" value="LRR_domain-containing"/>
</dbReference>
<dbReference type="PANTHER" id="PTHR48051:SF1">
    <property type="entry name" value="RAS SUPPRESSOR PROTEIN 1"/>
    <property type="match status" value="1"/>
</dbReference>
<sequence length="443" mass="47696">MQTLDDLRTGKLKGATRVALAAGLTQFPEEILDLGETLEILDLSGNALSSLPEDFTRLHRLRVLFMSNNRFERMPEVLGRCPNLSMVGFRANGMRDLPAESLPSKLRWLILTDNALESLPAELGKRPALQKLMVAGNRLTTLPKELSACHNLQLLRIAANRFEVLPEWLLSLPRLSWLSYSSNPLCEALEAKALAQTPVQPVLWSALQLGPKLGEGASGVIYRAGLDSAATGVVGVSEPEVAVKLFKGTLTSDGLPQSEMAACISAGAHPNLIQVLGKLSGHPQGTQGLVMSLVDPAYKNLAGPPSFETCTRDVYADDLRFSVQDVLTIAKGVAGLAAQLHARGLMHGDLYAHNTLLGPDGHALIGDFGAASFVDVADRKTADALERLEVRAYGCLLEELLERAEGVGGEAVQLLAEMRDRCLQPGTVNRPSFVEIEKTLSQS</sequence>
<dbReference type="PROSITE" id="PS00107">
    <property type="entry name" value="PROTEIN_KINASE_ATP"/>
    <property type="match status" value="1"/>
</dbReference>